<feature type="transmembrane region" description="Helical" evidence="5">
    <location>
        <begin position="255"/>
        <end position="278"/>
    </location>
</feature>
<feature type="transmembrane region" description="Helical" evidence="5">
    <location>
        <begin position="32"/>
        <end position="54"/>
    </location>
</feature>
<evidence type="ECO:0000313" key="8">
    <source>
        <dbReference type="Proteomes" id="UP000186817"/>
    </source>
</evidence>
<feature type="domain" description="Ion transport" evidence="6">
    <location>
        <begin position="34"/>
        <end position="284"/>
    </location>
</feature>
<dbReference type="GO" id="GO:0016020">
    <property type="term" value="C:membrane"/>
    <property type="evidence" value="ECO:0007669"/>
    <property type="project" value="UniProtKB-SubCell"/>
</dbReference>
<dbReference type="PANTHER" id="PTHR47823">
    <property type="entry name" value="ION_TRANS DOMAIN-CONTAINING PROTEIN"/>
    <property type="match status" value="1"/>
</dbReference>
<evidence type="ECO:0000259" key="6">
    <source>
        <dbReference type="Pfam" id="PF00520"/>
    </source>
</evidence>
<protein>
    <submittedName>
        <fullName evidence="7">Potassium voltage-gated channel subfamily H member 7</fullName>
    </submittedName>
</protein>
<dbReference type="EMBL" id="LSRX01000526">
    <property type="protein sequence ID" value="OLP94832.1"/>
    <property type="molecule type" value="Genomic_DNA"/>
</dbReference>
<dbReference type="Proteomes" id="UP000186817">
    <property type="component" value="Unassembled WGS sequence"/>
</dbReference>
<evidence type="ECO:0000256" key="4">
    <source>
        <dbReference type="ARBA" id="ARBA00023136"/>
    </source>
</evidence>
<dbReference type="GO" id="GO:0005216">
    <property type="term" value="F:monoatomic ion channel activity"/>
    <property type="evidence" value="ECO:0007669"/>
    <property type="project" value="InterPro"/>
</dbReference>
<evidence type="ECO:0000256" key="3">
    <source>
        <dbReference type="ARBA" id="ARBA00022989"/>
    </source>
</evidence>
<dbReference type="AlphaFoldDB" id="A0A1Q9DI31"/>
<proteinExistence type="predicted"/>
<keyword evidence="4 5" id="KW-0472">Membrane</keyword>
<dbReference type="InterPro" id="IPR005821">
    <property type="entry name" value="Ion_trans_dom"/>
</dbReference>
<evidence type="ECO:0000256" key="5">
    <source>
        <dbReference type="SAM" id="Phobius"/>
    </source>
</evidence>
<keyword evidence="8" id="KW-1185">Reference proteome</keyword>
<feature type="transmembrane region" description="Helical" evidence="5">
    <location>
        <begin position="178"/>
        <end position="202"/>
    </location>
</feature>
<accession>A0A1Q9DI31</accession>
<keyword evidence="3 5" id="KW-1133">Transmembrane helix</keyword>
<evidence type="ECO:0000256" key="2">
    <source>
        <dbReference type="ARBA" id="ARBA00022692"/>
    </source>
</evidence>
<sequence length="549" mass="62063">MFRKESRRFNEIFLEESCLQRFVLCPESRIQLGWALAATVLIVWDMITIPLEFFPLTEFASHVDNVALASLVFWMLDVPLHLVFGVQMAGVTEMRPKKLFKLYLQSWFAVDMMIIFVDTVVLTLKFIYSSDPNPVFRSGRFLRSLRIIRLVRLIRVAKLERKVSFVANRLLSTYSLMALKVCGYLAVMLAINHLIACGWYGVAYWTSDLGNWLEGASINADSTPDAYVAAMHWSLTQFTPATNPIAPFNGWERFYAIWVILLAMASFSSFIGSIGSTVSSMRAARRGQILEQGKLELFFTERQLSLALFSKVKAALRDDRREQVRLRESEVSLIQGIPERYKVELHKEMFMHALAQANIWPRWIQREEPYFYSSVCHQTMTEHACRAGQDVYLPRTSCCIVYALQTGCMEFVDDDVKTKPVECEPDTVMAVVCLPSLWTEWEHTGRLTAKSGVCHYAGIDCNAFCNLATNFGGKLCEYLKVLGILILGEIESKEGEGIRVSDVSVPSEIPLDGLAPRAEQFAFMRSRASAGTESSVSASVRSTARGKLL</sequence>
<name>A0A1Q9DI31_SYMMI</name>
<dbReference type="Pfam" id="PF00520">
    <property type="entry name" value="Ion_trans"/>
    <property type="match status" value="1"/>
</dbReference>
<gene>
    <name evidence="7" type="primary">Kcnh7</name>
    <name evidence="7" type="ORF">AK812_SmicGene23102</name>
</gene>
<keyword evidence="2 5" id="KW-0812">Transmembrane</keyword>
<organism evidence="7 8">
    <name type="scientific">Symbiodinium microadriaticum</name>
    <name type="common">Dinoflagellate</name>
    <name type="synonym">Zooxanthella microadriatica</name>
    <dbReference type="NCBI Taxonomy" id="2951"/>
    <lineage>
        <taxon>Eukaryota</taxon>
        <taxon>Sar</taxon>
        <taxon>Alveolata</taxon>
        <taxon>Dinophyceae</taxon>
        <taxon>Suessiales</taxon>
        <taxon>Symbiodiniaceae</taxon>
        <taxon>Symbiodinium</taxon>
    </lineage>
</organism>
<dbReference type="PANTHER" id="PTHR47823:SF9">
    <property type="entry name" value="CHROMOSOME UNDETERMINED SCAFFOLD_10, WHOLE GENOME SHOTGUN SEQUENCE"/>
    <property type="match status" value="1"/>
</dbReference>
<evidence type="ECO:0000256" key="1">
    <source>
        <dbReference type="ARBA" id="ARBA00004141"/>
    </source>
</evidence>
<dbReference type="Gene3D" id="1.10.287.70">
    <property type="match status" value="1"/>
</dbReference>
<feature type="transmembrane region" description="Helical" evidence="5">
    <location>
        <begin position="66"/>
        <end position="86"/>
    </location>
</feature>
<reference evidence="7 8" key="1">
    <citation type="submission" date="2016-02" db="EMBL/GenBank/DDBJ databases">
        <title>Genome analysis of coral dinoflagellate symbionts highlights evolutionary adaptations to a symbiotic lifestyle.</title>
        <authorList>
            <person name="Aranda M."/>
            <person name="Li Y."/>
            <person name="Liew Y.J."/>
            <person name="Baumgarten S."/>
            <person name="Simakov O."/>
            <person name="Wilson M."/>
            <person name="Piel J."/>
            <person name="Ashoor H."/>
            <person name="Bougouffa S."/>
            <person name="Bajic V.B."/>
            <person name="Ryu T."/>
            <person name="Ravasi T."/>
            <person name="Bayer T."/>
            <person name="Micklem G."/>
            <person name="Kim H."/>
            <person name="Bhak J."/>
            <person name="Lajeunesse T.C."/>
            <person name="Voolstra C.R."/>
        </authorList>
    </citation>
    <scope>NUCLEOTIDE SEQUENCE [LARGE SCALE GENOMIC DNA]</scope>
    <source>
        <strain evidence="7 8">CCMP2467</strain>
    </source>
</reference>
<comment type="subcellular location">
    <subcellularLocation>
        <location evidence="1">Membrane</location>
        <topology evidence="1">Multi-pass membrane protein</topology>
    </subcellularLocation>
</comment>
<dbReference type="OrthoDB" id="428428at2759"/>
<comment type="caution">
    <text evidence="7">The sequence shown here is derived from an EMBL/GenBank/DDBJ whole genome shotgun (WGS) entry which is preliminary data.</text>
</comment>
<dbReference type="SUPFAM" id="SSF81324">
    <property type="entry name" value="Voltage-gated potassium channels"/>
    <property type="match status" value="1"/>
</dbReference>
<evidence type="ECO:0000313" key="7">
    <source>
        <dbReference type="EMBL" id="OLP94832.1"/>
    </source>
</evidence>